<proteinExistence type="predicted"/>
<dbReference type="PANTHER" id="PTHR16557:SF2">
    <property type="entry name" value="NUCLEIC ACID DIOXYGENASE ALKBH1"/>
    <property type="match status" value="1"/>
</dbReference>
<dbReference type="InterPro" id="IPR004574">
    <property type="entry name" value="Alkb"/>
</dbReference>
<evidence type="ECO:0000256" key="3">
    <source>
        <dbReference type="ARBA" id="ARBA00023002"/>
    </source>
</evidence>
<protein>
    <submittedName>
        <fullName evidence="8">Alpha-ketoglutarate-dependent dioxygenase abh1</fullName>
    </submittedName>
</protein>
<reference evidence="8 9" key="1">
    <citation type="submission" date="2018-05" db="EMBL/GenBank/DDBJ databases">
        <title>Whole genome sequencing for identification of molecular markers to develop diagnostic detection tools for the regulated plant pathogen Lachnellula willkommii.</title>
        <authorList>
            <person name="Giroux E."/>
            <person name="Bilodeau G."/>
        </authorList>
    </citation>
    <scope>NUCLEOTIDE SEQUENCE [LARGE SCALE GENOMIC DNA]</scope>
    <source>
        <strain evidence="8 9">CBS 625.97</strain>
    </source>
</reference>
<evidence type="ECO:0000313" key="8">
    <source>
        <dbReference type="EMBL" id="TVY56327.1"/>
    </source>
</evidence>
<feature type="compositionally biased region" description="Basic and acidic residues" evidence="6">
    <location>
        <begin position="12"/>
        <end position="21"/>
    </location>
</feature>
<dbReference type="InterPro" id="IPR027450">
    <property type="entry name" value="AlkB-like"/>
</dbReference>
<dbReference type="Proteomes" id="UP000481288">
    <property type="component" value="Unassembled WGS sequence"/>
</dbReference>
<feature type="region of interest" description="Disordered" evidence="6">
    <location>
        <begin position="1"/>
        <end position="21"/>
    </location>
</feature>
<dbReference type="Gene3D" id="2.60.120.590">
    <property type="entry name" value="Alpha-ketoglutarate-dependent dioxygenase AlkB-like"/>
    <property type="match status" value="1"/>
</dbReference>
<dbReference type="InterPro" id="IPR037151">
    <property type="entry name" value="AlkB-like_sf"/>
</dbReference>
<feature type="domain" description="Fe2OG dioxygenase" evidence="7">
    <location>
        <begin position="264"/>
        <end position="382"/>
    </location>
</feature>
<sequence>MGSIADTLPTPEHLDPHEAPPQKLKEIYKSWTGATAITPGRLKNEVLDTESLKANAGTGTEGISPEVLGKHFAQFLANNAFQTDNSEGSGSGNASYLAVSTDDINMAALKATSHDIKKIPVLVFYLTKPHLLHLFYLLSNSVSGLMVFPSLLPPSVQQSLLSGLLHRELSNPENQTNLHLHHTITYPPSKASFFTTPPDDSPHLPKYLLTHKPLSNRAILEKGLHWVTLGGQYDWTKKEYPTGTHPTFPPPIAHLIHSIFPSTTSQAAILNIYTPKDKLSLHRDVSEAVDRGLVSISLGCSALFVIGLKDKTSGELHHETILLRSGDVLYMDGESRYAWHGVPKIMQGTCPGYLQSWPGKDFPTYEGWMGTRRINLNVRQMFE</sequence>
<dbReference type="PROSITE" id="PS51471">
    <property type="entry name" value="FE2OG_OXY"/>
    <property type="match status" value="1"/>
</dbReference>
<evidence type="ECO:0000256" key="5">
    <source>
        <dbReference type="PIRSR" id="PIRSR604574-2"/>
    </source>
</evidence>
<name>A0A7D8Z2H9_9HELO</name>
<dbReference type="OrthoDB" id="6614653at2759"/>
<dbReference type="Pfam" id="PF13532">
    <property type="entry name" value="2OG-FeII_Oxy_2"/>
    <property type="match status" value="1"/>
</dbReference>
<dbReference type="SUPFAM" id="SSF51197">
    <property type="entry name" value="Clavaminate synthase-like"/>
    <property type="match status" value="1"/>
</dbReference>
<dbReference type="GO" id="GO:0005737">
    <property type="term" value="C:cytoplasm"/>
    <property type="evidence" value="ECO:0007669"/>
    <property type="project" value="TreeGrafter"/>
</dbReference>
<comment type="caution">
    <text evidence="8">The sequence shown here is derived from an EMBL/GenBank/DDBJ whole genome shotgun (WGS) entry which is preliminary data.</text>
</comment>
<keyword evidence="1 5" id="KW-0479">Metal-binding</keyword>
<keyword evidence="4 5" id="KW-0408">Iron</keyword>
<dbReference type="GO" id="GO:0046872">
    <property type="term" value="F:metal ion binding"/>
    <property type="evidence" value="ECO:0007669"/>
    <property type="project" value="UniProtKB-KW"/>
</dbReference>
<feature type="binding site" evidence="5">
    <location>
        <position position="282"/>
    </location>
    <ligand>
        <name>Fe cation</name>
        <dbReference type="ChEBI" id="CHEBI:24875"/>
        <note>catalytic</note>
    </ligand>
</feature>
<keyword evidence="2 8" id="KW-0223">Dioxygenase</keyword>
<organism evidence="8 9">
    <name type="scientific">Lachnellula cervina</name>
    <dbReference type="NCBI Taxonomy" id="1316786"/>
    <lineage>
        <taxon>Eukaryota</taxon>
        <taxon>Fungi</taxon>
        <taxon>Dikarya</taxon>
        <taxon>Ascomycota</taxon>
        <taxon>Pezizomycotina</taxon>
        <taxon>Leotiomycetes</taxon>
        <taxon>Helotiales</taxon>
        <taxon>Lachnaceae</taxon>
        <taxon>Lachnellula</taxon>
    </lineage>
</organism>
<keyword evidence="3" id="KW-0560">Oxidoreductase</keyword>
<evidence type="ECO:0000256" key="1">
    <source>
        <dbReference type="ARBA" id="ARBA00022723"/>
    </source>
</evidence>
<dbReference type="InterPro" id="IPR005123">
    <property type="entry name" value="Oxoglu/Fe-dep_dioxygenase_dom"/>
</dbReference>
<evidence type="ECO:0000256" key="2">
    <source>
        <dbReference type="ARBA" id="ARBA00022964"/>
    </source>
</evidence>
<dbReference type="EMBL" id="QGMG01000169">
    <property type="protein sequence ID" value="TVY56327.1"/>
    <property type="molecule type" value="Genomic_DNA"/>
</dbReference>
<evidence type="ECO:0000259" key="7">
    <source>
        <dbReference type="PROSITE" id="PS51471"/>
    </source>
</evidence>
<evidence type="ECO:0000256" key="6">
    <source>
        <dbReference type="SAM" id="MobiDB-lite"/>
    </source>
</evidence>
<accession>A0A7D8Z2H9</accession>
<keyword evidence="9" id="KW-1185">Reference proteome</keyword>
<feature type="binding site" evidence="5">
    <location>
        <position position="284"/>
    </location>
    <ligand>
        <name>Fe cation</name>
        <dbReference type="ChEBI" id="CHEBI:24875"/>
        <note>catalytic</note>
    </ligand>
</feature>
<gene>
    <name evidence="8" type="primary">abh1_0</name>
    <name evidence="8" type="ORF">LCER1_G003673</name>
</gene>
<dbReference type="GO" id="GO:0005634">
    <property type="term" value="C:nucleus"/>
    <property type="evidence" value="ECO:0007669"/>
    <property type="project" value="TreeGrafter"/>
</dbReference>
<evidence type="ECO:0000313" key="9">
    <source>
        <dbReference type="Proteomes" id="UP000481288"/>
    </source>
</evidence>
<evidence type="ECO:0000256" key="4">
    <source>
        <dbReference type="ARBA" id="ARBA00023004"/>
    </source>
</evidence>
<dbReference type="GO" id="GO:0051213">
    <property type="term" value="F:dioxygenase activity"/>
    <property type="evidence" value="ECO:0007669"/>
    <property type="project" value="UniProtKB-KW"/>
</dbReference>
<dbReference type="AlphaFoldDB" id="A0A7D8Z2H9"/>
<comment type="cofactor">
    <cofactor evidence="5">
        <name>Fe(2+)</name>
        <dbReference type="ChEBI" id="CHEBI:29033"/>
    </cofactor>
    <text evidence="5">Binds 1 Fe(2+) ion per subunit.</text>
</comment>
<dbReference type="PANTHER" id="PTHR16557">
    <property type="entry name" value="ALKYLATED DNA REPAIR PROTEIN ALKB-RELATED"/>
    <property type="match status" value="1"/>
</dbReference>
<feature type="binding site" evidence="5">
    <location>
        <position position="340"/>
    </location>
    <ligand>
        <name>Fe cation</name>
        <dbReference type="ChEBI" id="CHEBI:24875"/>
        <note>catalytic</note>
    </ligand>
</feature>